<feature type="region of interest" description="Disordered" evidence="1">
    <location>
        <begin position="96"/>
        <end position="115"/>
    </location>
</feature>
<reference evidence="3 4" key="1">
    <citation type="submission" date="2019-02" db="EMBL/GenBank/DDBJ databases">
        <title>Sequencing the genomes of 1000 actinobacteria strains.</title>
        <authorList>
            <person name="Klenk H.-P."/>
        </authorList>
    </citation>
    <scope>NUCLEOTIDE SEQUENCE [LARGE SCALE GENOMIC DNA]</scope>
    <source>
        <strain evidence="3 4">DSM 45779</strain>
    </source>
</reference>
<evidence type="ECO:0000313" key="3">
    <source>
        <dbReference type="EMBL" id="RZT88464.1"/>
    </source>
</evidence>
<keyword evidence="2" id="KW-0732">Signal</keyword>
<evidence type="ECO:0008006" key="5">
    <source>
        <dbReference type="Google" id="ProtNLM"/>
    </source>
</evidence>
<proteinExistence type="predicted"/>
<keyword evidence="4" id="KW-1185">Reference proteome</keyword>
<feature type="compositionally biased region" description="Polar residues" evidence="1">
    <location>
        <begin position="105"/>
        <end position="115"/>
    </location>
</feature>
<dbReference type="EMBL" id="SHKL01000001">
    <property type="protein sequence ID" value="RZT88464.1"/>
    <property type="molecule type" value="Genomic_DNA"/>
</dbReference>
<feature type="region of interest" description="Disordered" evidence="1">
    <location>
        <begin position="28"/>
        <end position="56"/>
    </location>
</feature>
<accession>A0A4Q7V4Q6</accession>
<evidence type="ECO:0000256" key="1">
    <source>
        <dbReference type="SAM" id="MobiDB-lite"/>
    </source>
</evidence>
<dbReference type="AlphaFoldDB" id="A0A4Q7V4Q6"/>
<dbReference type="OrthoDB" id="3576465at2"/>
<evidence type="ECO:0000313" key="4">
    <source>
        <dbReference type="Proteomes" id="UP000291591"/>
    </source>
</evidence>
<comment type="caution">
    <text evidence="3">The sequence shown here is derived from an EMBL/GenBank/DDBJ whole genome shotgun (WGS) entry which is preliminary data.</text>
</comment>
<sequence>MLKKVGIVAATVTAGLLAVSPLAFAGDKGGESGGHHRGGADQVNFSDSSRNSSQNGLVNVGDVNALNNVALCPPIDANVAVGILGVLAPTGNAADGTGAEGSCSAGDSLNQLNND</sequence>
<evidence type="ECO:0000256" key="2">
    <source>
        <dbReference type="SAM" id="SignalP"/>
    </source>
</evidence>
<name>A0A4Q7V4Q6_PSEST</name>
<feature type="compositionally biased region" description="Polar residues" evidence="1">
    <location>
        <begin position="43"/>
        <end position="56"/>
    </location>
</feature>
<feature type="signal peptide" evidence="2">
    <location>
        <begin position="1"/>
        <end position="25"/>
    </location>
</feature>
<protein>
    <recommendedName>
        <fullName evidence="5">Small secreted domain DUF320</fullName>
    </recommendedName>
</protein>
<feature type="chain" id="PRO_5020299782" description="Small secreted domain DUF320" evidence="2">
    <location>
        <begin position="26"/>
        <end position="115"/>
    </location>
</feature>
<organism evidence="3 4">
    <name type="scientific">Pseudonocardia sediminis</name>
    <dbReference type="NCBI Taxonomy" id="1397368"/>
    <lineage>
        <taxon>Bacteria</taxon>
        <taxon>Bacillati</taxon>
        <taxon>Actinomycetota</taxon>
        <taxon>Actinomycetes</taxon>
        <taxon>Pseudonocardiales</taxon>
        <taxon>Pseudonocardiaceae</taxon>
        <taxon>Pseudonocardia</taxon>
    </lineage>
</organism>
<dbReference type="Proteomes" id="UP000291591">
    <property type="component" value="Unassembled WGS sequence"/>
</dbReference>
<dbReference type="RefSeq" id="WP_130292464.1">
    <property type="nucleotide sequence ID" value="NZ_SHKL01000001.1"/>
</dbReference>
<gene>
    <name evidence="3" type="ORF">EV383_5406</name>
</gene>